<sequence>MIQKNTILIVVTGALAVAGLIWVVFSGTVPLERITRIFGGSDASRTTQEEALPEVVVTDGGRFESNVANLRGQLPQGWRIVERNAPPPLEGFDYVSMALAQEGGTCAIIGTTPSGRNLDAYKQISFAERLYKDDWQWDGSWFAPKSTYGDYEFAGDVRQYLPGEMRRSYNTRDAFVLFDVNGQSVADDCSKDLDTLLLSLEDHYQPIRLSPASHGRITVERERILYSPDGYDTHFEVLKLPTGTYAYGGSVAAIGNMLYAPWAEYSSASEQFLRSALLRLDLFAGTVGVVPGTEEVDSFISSVYPLDGDIYYLRGDAILARCLDGYGTCLANLYKTPATGGEQVLLVGSVYGRNIIGFSKDEQALYLSDSTGDAGCVSMRYGRYVNGKEERFETRSGCVEGEDYANAASLRDDIQRKIENSFTPACAAGVKDGSLYPTGITASCATSIRFAQPPLLIFESPRQNAKLSATLDNEIRWKFTEPDVLEIFPHENTYVMLDIISSYGDRTGSVGDGYTLDETMATWNIASYAKSGFYTLPANTPYMISASLQYQPIDFTCAPGHGKDCRPVYSEADQTLIEKAKMYRADSGWFYVSP</sequence>
<dbReference type="PATRIC" id="fig|1618675.3.peg.219"/>
<evidence type="ECO:0000313" key="2">
    <source>
        <dbReference type="Proteomes" id="UP000034589"/>
    </source>
</evidence>
<dbReference type="Proteomes" id="UP000034589">
    <property type="component" value="Unassembled WGS sequence"/>
</dbReference>
<name>A0A0G1VM96_9BACT</name>
<dbReference type="AlphaFoldDB" id="A0A0G1VM96"/>
<proteinExistence type="predicted"/>
<protein>
    <submittedName>
        <fullName evidence="1">Uncharacterized protein</fullName>
    </submittedName>
</protein>
<gene>
    <name evidence="1" type="ORF">UY39_C0014G0006</name>
</gene>
<comment type="caution">
    <text evidence="1">The sequence shown here is derived from an EMBL/GenBank/DDBJ whole genome shotgun (WGS) entry which is preliminary data.</text>
</comment>
<evidence type="ECO:0000313" key="1">
    <source>
        <dbReference type="EMBL" id="KKW07410.1"/>
    </source>
</evidence>
<accession>A0A0G1VM96</accession>
<reference evidence="1 2" key="1">
    <citation type="journal article" date="2015" name="Nature">
        <title>rRNA introns, odd ribosomes, and small enigmatic genomes across a large radiation of phyla.</title>
        <authorList>
            <person name="Brown C.T."/>
            <person name="Hug L.A."/>
            <person name="Thomas B.C."/>
            <person name="Sharon I."/>
            <person name="Castelle C.J."/>
            <person name="Singh A."/>
            <person name="Wilkins M.J."/>
            <person name="Williams K.H."/>
            <person name="Banfield J.F."/>
        </authorList>
    </citation>
    <scope>NUCLEOTIDE SEQUENCE [LARGE SCALE GENOMIC DNA]</scope>
</reference>
<organism evidence="1 2">
    <name type="scientific">Candidatus Kaiserbacteria bacterium GW2011_GWC2_49_12</name>
    <dbReference type="NCBI Taxonomy" id="1618675"/>
    <lineage>
        <taxon>Bacteria</taxon>
        <taxon>Candidatus Kaiseribacteriota</taxon>
    </lineage>
</organism>
<dbReference type="EMBL" id="LCPV01000014">
    <property type="protein sequence ID" value="KKW07410.1"/>
    <property type="molecule type" value="Genomic_DNA"/>
</dbReference>